<proteinExistence type="predicted"/>
<evidence type="ECO:0000313" key="2">
    <source>
        <dbReference type="Proteomes" id="UP000000595"/>
    </source>
</evidence>
<dbReference type="EMBL" id="AE008384">
    <property type="protein sequence ID" value="AAM32731.1"/>
    <property type="molecule type" value="Genomic_DNA"/>
</dbReference>
<protein>
    <submittedName>
        <fullName evidence="1">Uncharacterized protein</fullName>
    </submittedName>
</protein>
<accession>Q8PSP2</accession>
<gene>
    <name evidence="1" type="ordered locus">MM_3035</name>
</gene>
<dbReference type="HOGENOM" id="CLU_2504982_0_0_2"/>
<dbReference type="KEGG" id="mma:MM_3035"/>
<dbReference type="AlphaFoldDB" id="Q8PSP2"/>
<name>Q8PSP2_METMA</name>
<sequence>MFRLSYTDITVIISTVKNMRVLGVKTQQRLTNSEGIIKSFLNNYLKLPSTPACSLSEQIACGCWQTCYFSTAVSPYGARTGVIYQ</sequence>
<organism evidence="1 2">
    <name type="scientific">Methanosarcina mazei (strain ATCC BAA-159 / DSM 3647 / Goe1 / Go1 / JCM 11833 / OCM 88)</name>
    <name type="common">Methanosarcina frisia</name>
    <dbReference type="NCBI Taxonomy" id="192952"/>
    <lineage>
        <taxon>Archaea</taxon>
        <taxon>Methanobacteriati</taxon>
        <taxon>Methanobacteriota</taxon>
        <taxon>Stenosarchaea group</taxon>
        <taxon>Methanomicrobia</taxon>
        <taxon>Methanosarcinales</taxon>
        <taxon>Methanosarcinaceae</taxon>
        <taxon>Methanosarcina</taxon>
    </lineage>
</organism>
<dbReference type="Proteomes" id="UP000000595">
    <property type="component" value="Chromosome"/>
</dbReference>
<evidence type="ECO:0000313" key="1">
    <source>
        <dbReference type="EMBL" id="AAM32731.1"/>
    </source>
</evidence>
<reference evidence="1 2" key="1">
    <citation type="journal article" date="2002" name="J. Mol. Microbiol. Biotechnol.">
        <title>The genome of Methanosarcina mazei: evidence for lateral gene transfer between Bacteria and Archaea.</title>
        <authorList>
            <person name="Deppenmeier U."/>
            <person name="Johann A."/>
            <person name="Hartsch T."/>
            <person name="Merkl R."/>
            <person name="Schmitz R.A."/>
            <person name="Martinez-Arias R."/>
            <person name="Henne A."/>
            <person name="Wiezer A."/>
            <person name="Baumer S."/>
            <person name="Jacobi C."/>
            <person name="Bruggemann H."/>
            <person name="Lienard T."/>
            <person name="Christmann A."/>
            <person name="Bomeke M."/>
            <person name="Steckel S."/>
            <person name="Bhattacharyya A."/>
            <person name="Lykidis A."/>
            <person name="Overbeek R."/>
            <person name="Klenk H.P."/>
            <person name="Gunsalus R.P."/>
            <person name="Fritz H.J."/>
            <person name="Gottschalk G."/>
        </authorList>
    </citation>
    <scope>NUCLEOTIDE SEQUENCE [LARGE SCALE GENOMIC DNA]</scope>
    <source>
        <strain evidence="2">ATCC BAA-159 / DSM 3647 / Goe1 / Go1 / JCM 11833 / OCM 88</strain>
    </source>
</reference>